<evidence type="ECO:0000256" key="4">
    <source>
        <dbReference type="ARBA" id="ARBA00023125"/>
    </source>
</evidence>
<dbReference type="SUPFAM" id="SSF56741">
    <property type="entry name" value="Eukaryotic DNA topoisomerase I, N-terminal DNA-binding fragment"/>
    <property type="match status" value="1"/>
</dbReference>
<dbReference type="GO" id="GO:0003677">
    <property type="term" value="F:DNA binding"/>
    <property type="evidence" value="ECO:0007669"/>
    <property type="project" value="UniProtKB-UniRule"/>
</dbReference>
<comment type="catalytic activity">
    <reaction evidence="1 7">
        <text>ATP-independent breakage of single-stranded DNA, followed by passage and rejoining.</text>
        <dbReference type="EC" id="5.6.2.1"/>
    </reaction>
</comment>
<feature type="compositionally biased region" description="Pro residues" evidence="8">
    <location>
        <begin position="586"/>
        <end position="599"/>
    </location>
</feature>
<gene>
    <name evidence="10" type="ORF">BSAL_53565</name>
</gene>
<dbReference type="EC" id="5.6.2.1" evidence="7"/>
<dbReference type="InterPro" id="IPR011010">
    <property type="entry name" value="DNA_brk_join_enz"/>
</dbReference>
<protein>
    <recommendedName>
        <fullName evidence="7">DNA topoisomerase I</fullName>
        <ecNumber evidence="7">5.6.2.1</ecNumber>
    </recommendedName>
    <alternativeName>
        <fullName evidence="7">DNA topoisomerase 1</fullName>
    </alternativeName>
</protein>
<evidence type="ECO:0000256" key="6">
    <source>
        <dbReference type="PROSITE-ProRule" id="PRU01382"/>
    </source>
</evidence>
<dbReference type="Gene3D" id="2.170.11.10">
    <property type="entry name" value="DNA Topoisomerase I, domain 2"/>
    <property type="match status" value="1"/>
</dbReference>
<keyword evidence="4 6" id="KW-0238">DNA-binding</keyword>
<accession>A0A0S4IPT9</accession>
<dbReference type="InterPro" id="IPR013500">
    <property type="entry name" value="TopoI_cat_euk"/>
</dbReference>
<dbReference type="InterPro" id="IPR014711">
    <property type="entry name" value="TopoI_cat_a-hlx-sub_euk"/>
</dbReference>
<evidence type="ECO:0000256" key="7">
    <source>
        <dbReference type="RuleBase" id="RU365101"/>
    </source>
</evidence>
<dbReference type="PANTHER" id="PTHR10290:SF3">
    <property type="entry name" value="DNA TOPOISOMERASE 1"/>
    <property type="match status" value="1"/>
</dbReference>
<dbReference type="GO" id="GO:0005694">
    <property type="term" value="C:chromosome"/>
    <property type="evidence" value="ECO:0007669"/>
    <property type="project" value="InterPro"/>
</dbReference>
<dbReference type="GO" id="GO:0006265">
    <property type="term" value="P:DNA topological change"/>
    <property type="evidence" value="ECO:0007669"/>
    <property type="project" value="UniProtKB-UniRule"/>
</dbReference>
<dbReference type="InterPro" id="IPR008336">
    <property type="entry name" value="TopoI_DNA-bd_euk"/>
</dbReference>
<dbReference type="AlphaFoldDB" id="A0A0S4IPT9"/>
<keyword evidence="3 7" id="KW-0799">Topoisomerase</keyword>
<dbReference type="Pfam" id="PF01028">
    <property type="entry name" value="Topoisom_I"/>
    <property type="match status" value="1"/>
</dbReference>
<dbReference type="InterPro" id="IPR036202">
    <property type="entry name" value="TopoI_DNA-bd_euk_N_sf"/>
</dbReference>
<dbReference type="FunFam" id="2.170.11.10:FF:000001">
    <property type="entry name" value="DNA topoisomerase I"/>
    <property type="match status" value="1"/>
</dbReference>
<comment type="caution">
    <text evidence="6">Lacks conserved residue(s) required for the propagation of feature annotation.</text>
</comment>
<evidence type="ECO:0000313" key="10">
    <source>
        <dbReference type="EMBL" id="CUE71677.1"/>
    </source>
</evidence>
<feature type="region of interest" description="Disordered" evidence="8">
    <location>
        <begin position="1"/>
        <end position="38"/>
    </location>
</feature>
<dbReference type="OrthoDB" id="47179at2759"/>
<dbReference type="OMA" id="NWWEQEN"/>
<dbReference type="PANTHER" id="PTHR10290">
    <property type="entry name" value="DNA TOPOISOMERASE I"/>
    <property type="match status" value="1"/>
</dbReference>
<feature type="region of interest" description="Disordered" evidence="8">
    <location>
        <begin position="542"/>
        <end position="649"/>
    </location>
</feature>
<evidence type="ECO:0000313" key="11">
    <source>
        <dbReference type="Proteomes" id="UP000051952"/>
    </source>
</evidence>
<feature type="compositionally biased region" description="Acidic residues" evidence="8">
    <location>
        <begin position="21"/>
        <end position="35"/>
    </location>
</feature>
<comment type="function">
    <text evidence="7">Releases the supercoiling and torsional tension of DNA introduced during the DNA replication and transcription by transiently cleaving and rejoining one strand of the DNA duplex. Introduces a single-strand break via transesterification at the specific target site 5'-[CT]CCTTp site in duplex DNA. The scissile phosphodiester is attacked by the catalytic tyrosine of the enzyme, resulting in the formation of a DNA-(3'-phosphotyrosyl)-enzyme intermediate and the expulsion of a 5'-OH DNA strand. The free DNA strand then undergoes passage around the unbroken strand thus removing DNA supercoils. Finally, in the religation step, the DNA 5'-OH attacks the covalent intermediate to expel the active-site tyrosine and restore the DNA phosphodiester backbone.</text>
</comment>
<keyword evidence="5 7" id="KW-0413">Isomerase</keyword>
<dbReference type="InterPro" id="IPR051062">
    <property type="entry name" value="Topoisomerase_IB"/>
</dbReference>
<dbReference type="SUPFAM" id="SSF56349">
    <property type="entry name" value="DNA breaking-rejoining enzymes"/>
    <property type="match status" value="1"/>
</dbReference>
<evidence type="ECO:0000259" key="9">
    <source>
        <dbReference type="SMART" id="SM00435"/>
    </source>
</evidence>
<dbReference type="CDD" id="cd00660">
    <property type="entry name" value="Topoisomer_IB_N"/>
    <property type="match status" value="1"/>
</dbReference>
<dbReference type="PRINTS" id="PR00416">
    <property type="entry name" value="EUTPISMRASEI"/>
</dbReference>
<reference evidence="11" key="1">
    <citation type="submission" date="2015-09" db="EMBL/GenBank/DDBJ databases">
        <authorList>
            <consortium name="Pathogen Informatics"/>
        </authorList>
    </citation>
    <scope>NUCLEOTIDE SEQUENCE [LARGE SCALE GENOMIC DNA]</scope>
    <source>
        <strain evidence="11">Lake Konstanz</strain>
    </source>
</reference>
<organism evidence="10 11">
    <name type="scientific">Bodo saltans</name>
    <name type="common">Flagellated protozoan</name>
    <dbReference type="NCBI Taxonomy" id="75058"/>
    <lineage>
        <taxon>Eukaryota</taxon>
        <taxon>Discoba</taxon>
        <taxon>Euglenozoa</taxon>
        <taxon>Kinetoplastea</taxon>
        <taxon>Metakinetoplastina</taxon>
        <taxon>Eubodonida</taxon>
        <taxon>Bodonidae</taxon>
        <taxon>Bodo</taxon>
    </lineage>
</organism>
<evidence type="ECO:0000256" key="1">
    <source>
        <dbReference type="ARBA" id="ARBA00000213"/>
    </source>
</evidence>
<dbReference type="InterPro" id="IPR013034">
    <property type="entry name" value="DNA_topo_DNA_db_N_dom1"/>
</dbReference>
<dbReference type="InterPro" id="IPR013499">
    <property type="entry name" value="TopoI_euk"/>
</dbReference>
<dbReference type="GO" id="GO:0005730">
    <property type="term" value="C:nucleolus"/>
    <property type="evidence" value="ECO:0007669"/>
    <property type="project" value="TreeGrafter"/>
</dbReference>
<name>A0A0S4IPT9_BODSA</name>
<keyword evidence="11" id="KW-1185">Reference proteome</keyword>
<evidence type="ECO:0000256" key="2">
    <source>
        <dbReference type="ARBA" id="ARBA00006645"/>
    </source>
</evidence>
<feature type="domain" description="DNA topoisomerase I eukaryotic-type" evidence="9">
    <location>
        <begin position="195"/>
        <end position="582"/>
    </location>
</feature>
<dbReference type="CDD" id="cd00659">
    <property type="entry name" value="Topo_IB_C"/>
    <property type="match status" value="1"/>
</dbReference>
<proteinExistence type="inferred from homology"/>
<evidence type="ECO:0000256" key="8">
    <source>
        <dbReference type="SAM" id="MobiDB-lite"/>
    </source>
</evidence>
<dbReference type="GO" id="GO:0003917">
    <property type="term" value="F:DNA topoisomerase type I (single strand cut, ATP-independent) activity"/>
    <property type="evidence" value="ECO:0007669"/>
    <property type="project" value="UniProtKB-UniRule"/>
</dbReference>
<dbReference type="GO" id="GO:0006260">
    <property type="term" value="P:DNA replication"/>
    <property type="evidence" value="ECO:0007669"/>
    <property type="project" value="TreeGrafter"/>
</dbReference>
<dbReference type="GO" id="GO:0007059">
    <property type="term" value="P:chromosome segregation"/>
    <property type="evidence" value="ECO:0007669"/>
    <property type="project" value="TreeGrafter"/>
</dbReference>
<dbReference type="Pfam" id="PF02919">
    <property type="entry name" value="Topoisom_I_N"/>
    <property type="match status" value="1"/>
</dbReference>
<sequence length="649" mass="72864">MAPKSKKVEATPVKEVPPADVESESSSDDEEDEEAREWWERENIQFATKGEKRWDTLEHNGVAFADPYVPHGAPVYYDGVEFKMTPEEEEAATYFACMKDHANYKLERFRKNFFADWKEILDKRGAHPIKYLELVDFSLVYNAWKAEKEAIKNRTKEEKKAAKAIVDATTAPFKFCLWNGKKEAVANFRTEVPSLFRGRGDHPKTGMIKKRVVPEDIIINIGAGAKIPEPPAGHKWAEVRHDNTVTWLAMWKDNVTQNHKYVMLAANSSVKGMSDMMKFEKARKVKGIIDNVRGSYRADFASRSLADRQRAVCTYFIDKLALRVGNEKGDDEADTVGCCSLRVGHVTPLEDNKLFFDFLGKDSIPFQNTVEVDPAVHRLVTEFRQGKSDAADLFNHVTPPALNDYFKDFMPGLTAKVFRTYNASICLQEYFKANPMPKKLTEPEKLVYFNNANMQVAILCNHQRSVPKGHAGKVAEMDAKIENIRKLVARLEAIKASRLTGEKAAKKFFEDEDKIQYDWLAQYGTPEMKADYDELVKQRGTKVVRGGDSKTKTAPTKRARTETKEESSDDELLSAVVSKPQGKKVAPPPPKKGASPPPKKGAKPEPPKKASPKKAPAPPPKKAAAKKPVGKKGAKQEDSDDDDVKLGDL</sequence>
<dbReference type="PROSITE" id="PS52038">
    <property type="entry name" value="TOPO_IB_2"/>
    <property type="match status" value="1"/>
</dbReference>
<dbReference type="EMBL" id="CYKH01000110">
    <property type="protein sequence ID" value="CUE71677.1"/>
    <property type="molecule type" value="Genomic_DNA"/>
</dbReference>
<evidence type="ECO:0000256" key="3">
    <source>
        <dbReference type="ARBA" id="ARBA00023029"/>
    </source>
</evidence>
<dbReference type="InterPro" id="IPR013030">
    <property type="entry name" value="DNA_topo_DNA_db_N_dom2"/>
</dbReference>
<dbReference type="Gene3D" id="3.90.15.10">
    <property type="entry name" value="Topoisomerase I, Chain A, domain 3"/>
    <property type="match status" value="1"/>
</dbReference>
<dbReference type="Gene3D" id="1.10.10.41">
    <property type="entry name" value="Yeast DNA topoisomerase - domain 1"/>
    <property type="match status" value="1"/>
</dbReference>
<comment type="similarity">
    <text evidence="2 7">Belongs to the type IB topoisomerase family.</text>
</comment>
<evidence type="ECO:0000256" key="5">
    <source>
        <dbReference type="ARBA" id="ARBA00023235"/>
    </source>
</evidence>
<dbReference type="InterPro" id="IPR001631">
    <property type="entry name" value="TopoI"/>
</dbReference>
<feature type="compositionally biased region" description="Basic residues" evidence="8">
    <location>
        <begin position="623"/>
        <end position="633"/>
    </location>
</feature>
<dbReference type="Proteomes" id="UP000051952">
    <property type="component" value="Unassembled WGS sequence"/>
</dbReference>
<dbReference type="VEuPathDB" id="TriTrypDB:BSAL_53565"/>
<dbReference type="SMART" id="SM00435">
    <property type="entry name" value="TOPEUc"/>
    <property type="match status" value="1"/>
</dbReference>